<proteinExistence type="predicted"/>
<sequence>MRLTIANSLAIYSLISILSFAGSGIVRVLSSAAAGTQAGARVRHRIQDRYLDELNEDVEGIVNPLRELNVKVHRPMTLCSCGLEKVADYLPEAMRK</sequence>
<dbReference type="Proteomes" id="UP001565474">
    <property type="component" value="Unassembled WGS sequence"/>
</dbReference>
<comment type="caution">
    <text evidence="1">The sequence shown here is derived from an EMBL/GenBank/DDBJ whole genome shotgun (WGS) entry which is preliminary data.</text>
</comment>
<organism evidence="1 2">
    <name type="scientific">Bradyrhizobium yuanmingense</name>
    <dbReference type="NCBI Taxonomy" id="108015"/>
    <lineage>
        <taxon>Bacteria</taxon>
        <taxon>Pseudomonadati</taxon>
        <taxon>Pseudomonadota</taxon>
        <taxon>Alphaproteobacteria</taxon>
        <taxon>Hyphomicrobiales</taxon>
        <taxon>Nitrobacteraceae</taxon>
        <taxon>Bradyrhizobium</taxon>
    </lineage>
</organism>
<keyword evidence="2" id="KW-1185">Reference proteome</keyword>
<reference evidence="1 2" key="1">
    <citation type="submission" date="2024-07" db="EMBL/GenBank/DDBJ databases">
        <title>Genomic Encyclopedia of Type Strains, Phase V (KMG-V): Genome sequencing to study the core and pangenomes of soil and plant-associated prokaryotes.</title>
        <authorList>
            <person name="Whitman W."/>
        </authorList>
    </citation>
    <scope>NUCLEOTIDE SEQUENCE [LARGE SCALE GENOMIC DNA]</scope>
    <source>
        <strain evidence="1 2">USDA 222</strain>
    </source>
</reference>
<name>A0ABV4GNX4_9BRAD</name>
<evidence type="ECO:0000313" key="1">
    <source>
        <dbReference type="EMBL" id="MEY9473196.1"/>
    </source>
</evidence>
<dbReference type="EMBL" id="JBGBZN010000002">
    <property type="protein sequence ID" value="MEY9473196.1"/>
    <property type="molecule type" value="Genomic_DNA"/>
</dbReference>
<accession>A0ABV4GNX4</accession>
<gene>
    <name evidence="1" type="ORF">ABH992_005595</name>
</gene>
<protein>
    <submittedName>
        <fullName evidence="1">Uncharacterized protein</fullName>
    </submittedName>
</protein>
<dbReference type="RefSeq" id="WP_202801512.1">
    <property type="nucleotide sequence ID" value="NZ_JADYWB010000031.1"/>
</dbReference>
<evidence type="ECO:0000313" key="2">
    <source>
        <dbReference type="Proteomes" id="UP001565474"/>
    </source>
</evidence>